<sequence>MDVLLITLKGENAAPVAVWLQGADRQSLTHVEIYRVSISRKVEPFTKRTAVGANLLRVEPTSSQNYYRSIRLALPTQQKPTFDAVIVSVGAKSFRYASEKIRTDWRLVDSTASTVVFETPGDLYFSPSRLPVFNAVLNWKGDGALIRTLLMNSGHLTFLLILLIVAQRLPLTRWATWFQTWLEADSRRPRRLTVGLIAGLTILRYPFELNPVTTGLDPSWILGLNWAYANGLTWGQDVVFTYGPLFWLLYPSLILPSSVLILAAGLTLVLTVYALGVLVDQLVDAVRSQTMSVFVGFIILWLLAFVEYNLLDIITVACLVVLTRPIRGRFNGQVLPVLLILAIISLIKLSYLAISFALLIFYTGLAIRNRRMQLVPIAWLGFGFSLLTLWMLSGQPLANLGPFLTRAYQIAQGYSEAMSTPIWNEEISVLGNLVELRILVVAAVSMLVLGIVFLTTPVRSRLWVCLLLSSPIVFLAFKEGFVRYDRVHFVLFFSQWLLILLAYRLVLTPDKRPRFPGLNWVWLGSLLVCLIILPVKWPAYGADLLNVLDAGVRAQTLQRATQAIRSQLKIDAGTQDVFQRKLPVDVMPYNIALLYAYGANWKPRPIMQSYAAYAGPLDSLNASYNKSKKAPPYLLYSFTSIDDQYPFFDEPLTLPTLLSDYEIASADTASADTASYLLLRRKLTPTAETYSRLGRQQVSLGQPALVPKKTNQFTYVKARVNLSLWGKLLNFVYKIPPLHISIEPLGDTQPVRYDLNRQTAPDGLLVSHHVQNLKEAAKLWSAQTPANVRTIRFVGNGLIYESPIQIEFVGVSR</sequence>
<keyword evidence="1" id="KW-0472">Membrane</keyword>
<evidence type="ECO:0000256" key="1">
    <source>
        <dbReference type="SAM" id="Phobius"/>
    </source>
</evidence>
<feature type="transmembrane region" description="Helical" evidence="1">
    <location>
        <begin position="462"/>
        <end position="481"/>
    </location>
</feature>
<evidence type="ECO:0000313" key="2">
    <source>
        <dbReference type="EMBL" id="RIV27142.1"/>
    </source>
</evidence>
<name>A0A418MI90_9BACT</name>
<reference evidence="2 3" key="1">
    <citation type="submission" date="2018-08" db="EMBL/GenBank/DDBJ databases">
        <title>Fibrisoma montanum sp. nov., isolated from Danxia mountain soil.</title>
        <authorList>
            <person name="Huang Y."/>
        </authorList>
    </citation>
    <scope>NUCLEOTIDE SEQUENCE [LARGE SCALE GENOMIC DNA]</scope>
    <source>
        <strain evidence="2 3">HYT19</strain>
    </source>
</reference>
<feature type="transmembrane region" description="Helical" evidence="1">
    <location>
        <begin position="436"/>
        <end position="455"/>
    </location>
</feature>
<dbReference type="Proteomes" id="UP000283523">
    <property type="component" value="Unassembled WGS sequence"/>
</dbReference>
<evidence type="ECO:0000313" key="3">
    <source>
        <dbReference type="Proteomes" id="UP000283523"/>
    </source>
</evidence>
<feature type="transmembrane region" description="Helical" evidence="1">
    <location>
        <begin position="487"/>
        <end position="506"/>
    </location>
</feature>
<feature type="transmembrane region" description="Helical" evidence="1">
    <location>
        <begin position="291"/>
        <end position="322"/>
    </location>
</feature>
<comment type="caution">
    <text evidence="2">The sequence shown here is derived from an EMBL/GenBank/DDBJ whole genome shotgun (WGS) entry which is preliminary data.</text>
</comment>
<dbReference type="AlphaFoldDB" id="A0A418MI90"/>
<keyword evidence="1" id="KW-0812">Transmembrane</keyword>
<feature type="transmembrane region" description="Helical" evidence="1">
    <location>
        <begin position="253"/>
        <end position="279"/>
    </location>
</feature>
<proteinExistence type="predicted"/>
<keyword evidence="1" id="KW-1133">Transmembrane helix</keyword>
<feature type="transmembrane region" description="Helical" evidence="1">
    <location>
        <begin position="374"/>
        <end position="392"/>
    </location>
</feature>
<dbReference type="EMBL" id="QXED01000001">
    <property type="protein sequence ID" value="RIV27142.1"/>
    <property type="molecule type" value="Genomic_DNA"/>
</dbReference>
<accession>A0A418MI90</accession>
<feature type="transmembrane region" description="Helical" evidence="1">
    <location>
        <begin position="154"/>
        <end position="171"/>
    </location>
</feature>
<gene>
    <name evidence="2" type="ORF">DYU11_02160</name>
</gene>
<feature type="transmembrane region" description="Helical" evidence="1">
    <location>
        <begin position="334"/>
        <end position="362"/>
    </location>
</feature>
<keyword evidence="3" id="KW-1185">Reference proteome</keyword>
<protein>
    <submittedName>
        <fullName evidence="2">Uncharacterized protein</fullName>
    </submittedName>
</protein>
<feature type="transmembrane region" description="Helical" evidence="1">
    <location>
        <begin position="518"/>
        <end position="537"/>
    </location>
</feature>
<organism evidence="2 3">
    <name type="scientific">Fibrisoma montanum</name>
    <dbReference type="NCBI Taxonomy" id="2305895"/>
    <lineage>
        <taxon>Bacteria</taxon>
        <taxon>Pseudomonadati</taxon>
        <taxon>Bacteroidota</taxon>
        <taxon>Cytophagia</taxon>
        <taxon>Cytophagales</taxon>
        <taxon>Spirosomataceae</taxon>
        <taxon>Fibrisoma</taxon>
    </lineage>
</organism>